<evidence type="ECO:0000313" key="1">
    <source>
        <dbReference type="EMBL" id="GAI85446.1"/>
    </source>
</evidence>
<dbReference type="EMBL" id="BARW01009883">
    <property type="protein sequence ID" value="GAI85446.1"/>
    <property type="molecule type" value="Genomic_DNA"/>
</dbReference>
<gene>
    <name evidence="1" type="ORF">S12H4_19700</name>
</gene>
<dbReference type="AlphaFoldDB" id="X1T232"/>
<reference evidence="1" key="1">
    <citation type="journal article" date="2014" name="Front. Microbiol.">
        <title>High frequency of phylogenetically diverse reductive dehalogenase-homologous genes in deep subseafloor sedimentary metagenomes.</title>
        <authorList>
            <person name="Kawai M."/>
            <person name="Futagami T."/>
            <person name="Toyoda A."/>
            <person name="Takaki Y."/>
            <person name="Nishi S."/>
            <person name="Hori S."/>
            <person name="Arai W."/>
            <person name="Tsubouchi T."/>
            <person name="Morono Y."/>
            <person name="Uchiyama I."/>
            <person name="Ito T."/>
            <person name="Fujiyama A."/>
            <person name="Inagaki F."/>
            <person name="Takami H."/>
        </authorList>
    </citation>
    <scope>NUCLEOTIDE SEQUENCE</scope>
    <source>
        <strain evidence="1">Expedition CK06-06</strain>
    </source>
</reference>
<protein>
    <recommendedName>
        <fullName evidence="2">PD-(D/E)XK endonuclease-like domain-containing protein</fullName>
    </recommendedName>
</protein>
<comment type="caution">
    <text evidence="1">The sequence shown here is derived from an EMBL/GenBank/DDBJ whole genome shotgun (WGS) entry which is preliminary data.</text>
</comment>
<evidence type="ECO:0008006" key="2">
    <source>
        <dbReference type="Google" id="ProtNLM"/>
    </source>
</evidence>
<accession>X1T232</accession>
<organism evidence="1">
    <name type="scientific">marine sediment metagenome</name>
    <dbReference type="NCBI Taxonomy" id="412755"/>
    <lineage>
        <taxon>unclassified sequences</taxon>
        <taxon>metagenomes</taxon>
        <taxon>ecological metagenomes</taxon>
    </lineage>
</organism>
<sequence length="185" mass="21869">MNWSISKAKIFSKCQRKWFYYEIMARKNSKDKDRFEAYVLKQLGSIHAWRGKIVDQVIENLLVPEFNKSNVPPFDEIETFVSELMKKQLEFAKLRKYRDPKLTKKKAGDSYCALREIENSEGLDNDSVEKIKEQVIISLKNLLQSELMKTLLDSDTVLVAQKNLNYKFQEFNIISRPDLIVYFRD</sequence>
<feature type="non-terminal residue" evidence="1">
    <location>
        <position position="185"/>
    </location>
</feature>
<name>X1T232_9ZZZZ</name>
<proteinExistence type="predicted"/>